<evidence type="ECO:0008006" key="7">
    <source>
        <dbReference type="Google" id="ProtNLM"/>
    </source>
</evidence>
<keyword evidence="1" id="KW-0677">Repeat</keyword>
<gene>
    <name evidence="5" type="ORF">K491DRAFT_712646</name>
</gene>
<dbReference type="Gene3D" id="1.25.40.20">
    <property type="entry name" value="Ankyrin repeat-containing domain"/>
    <property type="match status" value="4"/>
</dbReference>
<dbReference type="PROSITE" id="PS50297">
    <property type="entry name" value="ANK_REP_REGION"/>
    <property type="match status" value="1"/>
</dbReference>
<evidence type="ECO:0000256" key="1">
    <source>
        <dbReference type="ARBA" id="ARBA00022737"/>
    </source>
</evidence>
<feature type="region of interest" description="Disordered" evidence="4">
    <location>
        <begin position="1224"/>
        <end position="1251"/>
    </location>
</feature>
<evidence type="ECO:0000313" key="5">
    <source>
        <dbReference type="EMBL" id="KAF2659361.1"/>
    </source>
</evidence>
<accession>A0A6A6TJ74</accession>
<dbReference type="InterPro" id="IPR036770">
    <property type="entry name" value="Ankyrin_rpt-contain_sf"/>
</dbReference>
<dbReference type="Proteomes" id="UP000799324">
    <property type="component" value="Unassembled WGS sequence"/>
</dbReference>
<reference evidence="5" key="1">
    <citation type="journal article" date="2020" name="Stud. Mycol.">
        <title>101 Dothideomycetes genomes: a test case for predicting lifestyles and emergence of pathogens.</title>
        <authorList>
            <person name="Haridas S."/>
            <person name="Albert R."/>
            <person name="Binder M."/>
            <person name="Bloem J."/>
            <person name="Labutti K."/>
            <person name="Salamov A."/>
            <person name="Andreopoulos B."/>
            <person name="Baker S."/>
            <person name="Barry K."/>
            <person name="Bills G."/>
            <person name="Bluhm B."/>
            <person name="Cannon C."/>
            <person name="Castanera R."/>
            <person name="Culley D."/>
            <person name="Daum C."/>
            <person name="Ezra D."/>
            <person name="Gonzalez J."/>
            <person name="Henrissat B."/>
            <person name="Kuo A."/>
            <person name="Liang C."/>
            <person name="Lipzen A."/>
            <person name="Lutzoni F."/>
            <person name="Magnuson J."/>
            <person name="Mondo S."/>
            <person name="Nolan M."/>
            <person name="Ohm R."/>
            <person name="Pangilinan J."/>
            <person name="Park H.-J."/>
            <person name="Ramirez L."/>
            <person name="Alfaro M."/>
            <person name="Sun H."/>
            <person name="Tritt A."/>
            <person name="Yoshinaga Y."/>
            <person name="Zwiers L.-H."/>
            <person name="Turgeon B."/>
            <person name="Goodwin S."/>
            <person name="Spatafora J."/>
            <person name="Crous P."/>
            <person name="Grigoriev I."/>
        </authorList>
    </citation>
    <scope>NUCLEOTIDE SEQUENCE</scope>
    <source>
        <strain evidence="5">CBS 122681</strain>
    </source>
</reference>
<evidence type="ECO:0000256" key="2">
    <source>
        <dbReference type="ARBA" id="ARBA00023043"/>
    </source>
</evidence>
<evidence type="ECO:0000313" key="6">
    <source>
        <dbReference type="Proteomes" id="UP000799324"/>
    </source>
</evidence>
<dbReference type="PANTHER" id="PTHR24198">
    <property type="entry name" value="ANKYRIN REPEAT AND PROTEIN KINASE DOMAIN-CONTAINING PROTEIN"/>
    <property type="match status" value="1"/>
</dbReference>
<dbReference type="EMBL" id="MU004307">
    <property type="protein sequence ID" value="KAF2659361.1"/>
    <property type="molecule type" value="Genomic_DNA"/>
</dbReference>
<proteinExistence type="predicted"/>
<evidence type="ECO:0000256" key="3">
    <source>
        <dbReference type="PROSITE-ProRule" id="PRU00023"/>
    </source>
</evidence>
<dbReference type="InterPro" id="IPR002110">
    <property type="entry name" value="Ankyrin_rpt"/>
</dbReference>
<feature type="compositionally biased region" description="Basic and acidic residues" evidence="4">
    <location>
        <begin position="1224"/>
        <end position="1237"/>
    </location>
</feature>
<organism evidence="5 6">
    <name type="scientific">Lophiostoma macrostomum CBS 122681</name>
    <dbReference type="NCBI Taxonomy" id="1314788"/>
    <lineage>
        <taxon>Eukaryota</taxon>
        <taxon>Fungi</taxon>
        <taxon>Dikarya</taxon>
        <taxon>Ascomycota</taxon>
        <taxon>Pezizomycotina</taxon>
        <taxon>Dothideomycetes</taxon>
        <taxon>Pleosporomycetidae</taxon>
        <taxon>Pleosporales</taxon>
        <taxon>Lophiostomataceae</taxon>
        <taxon>Lophiostoma</taxon>
    </lineage>
</organism>
<feature type="region of interest" description="Disordered" evidence="4">
    <location>
        <begin position="1361"/>
        <end position="1380"/>
    </location>
</feature>
<feature type="repeat" description="ANK" evidence="3">
    <location>
        <begin position="960"/>
        <end position="992"/>
    </location>
</feature>
<name>A0A6A6TJ74_9PLEO</name>
<keyword evidence="2 3" id="KW-0040">ANK repeat</keyword>
<feature type="compositionally biased region" description="Basic and acidic residues" evidence="4">
    <location>
        <begin position="1361"/>
        <end position="1370"/>
    </location>
</feature>
<dbReference type="PANTHER" id="PTHR24198:SF165">
    <property type="entry name" value="ANKYRIN REPEAT-CONTAINING PROTEIN-RELATED"/>
    <property type="match status" value="1"/>
</dbReference>
<dbReference type="OrthoDB" id="3182339at2759"/>
<protein>
    <recommendedName>
        <fullName evidence="7">Ankyrin</fullName>
    </recommendedName>
</protein>
<keyword evidence="6" id="KW-1185">Reference proteome</keyword>
<dbReference type="SUPFAM" id="SSF48403">
    <property type="entry name" value="Ankyrin repeat"/>
    <property type="match status" value="4"/>
</dbReference>
<feature type="compositionally biased region" description="Low complexity" evidence="4">
    <location>
        <begin position="1240"/>
        <end position="1250"/>
    </location>
</feature>
<dbReference type="Pfam" id="PF12796">
    <property type="entry name" value="Ank_2"/>
    <property type="match status" value="1"/>
</dbReference>
<sequence>MKGRRSLRDLIKEAGINPVLTRQPLPAPSQPAVISSEEDHILARTLLVEQRRNAGDYKDPSKQLKRIFRTSKEKEKLQDTSKWDFSQDEVDKALSTVIENQSSTPGLIQAFLSLGAKVNYIDTTDDKKTKSAKQPNASARRRSTVLQRAATFRRADSVGLLASSGADQTTLDDALRAALAANDQSCIQELLRHGADINKFPNSLADAVRSGDQNLVRLLLRAPKAYRPEIVSSCLPAAVQQKLEPVLSMLIGYGADPNFNGASGLTQAIATQQYRLAVAIVAGPAKPTPDSLQQALEPTLKVPTVQELHQYLQLLLCCGLPPEDPRLPGLLVTACKRNDTLLAHLLVDHGVSTSFNGAECLKGAILNANWDLVDSILQRPLSSTHASAVLPLIPHDAPKSERLRVTGSLLQKGANGPALGKLLVRAVEEGDAPLMDLLLHAGAPLESGNSRALQLAVIRKDKQALSRLLSAKLSPGALAQSFSLLREGYSATERLDVARLLLDHGARGAEVDEALIEAVRDTSPSRDVALITELVRHGANVNHDNGKAIQLASSQADIPILQLLLKSKPFRQSTSAALPAAFRPDGSRHPTTLNIIELLISHGVEQQHALKALDLAVTGGPSNIDIIDRLVKSDPSLAGPAFQDAIALESSRMKAPILNHLLKIGIRQEVLDEALISETKRVVAHEDPYILRMLLQYGASVNHNSGECLGIAVASQSSQVMKFLLSGKETPARNTLTKAFRALLKELNTPNEVSEQEKIAVTRELLQRGVEQSAIDLALRTVLDEACVIKDYRPFVQLLLEYNADVNIADGVCFVLVARRADFDLFKTLLARKVDFKGLIPTLIMSHLGTEHLIKVLELCFEQGAAAEDLEQGHYGVHFEPALVLAMRQYPRSEPLVNVFLSHGCNPDINVPSIVDPGYGEETVSALLWAMAQPQKMVSSSVILALLSAGASPTRPSPTSEISPIALAAREGRQDVVQELLARGADASVRDNKNRSALFYASSSPVTSIIQSLSAHALKDDGSLHEAARCLHLDTAKILIAQGHSSNFPSRLHSGRNALGELCLKAEATTGTQRTRARQLIRLFLDNGAKPKFKARNERSAVILALDNPYSALEITEALLDTEVWEELNDEKHMFRDSSGLWYSPIKYVELVPSPSRSANKQALIELLRDKGCEPKYYSEHPEQPQNAIGMPPAVAKLADRQKEHLLSLKIAKEAIDHARMLEETSHRDTLRRKQEQQDAEIASAAAAQSHWQTLEQAKHDFEMQRVRTAERMKRTEKVAWHNLQIEQERAFAVQRQQIEDRNASATFAHESKLSQQRQAEVEHRAGIERKALAEKEQLFERNVSRQKMLTDRLDESAQLHARLRQERPAIEPAHWGSVD</sequence>
<dbReference type="SMART" id="SM00248">
    <property type="entry name" value="ANK"/>
    <property type="match status" value="14"/>
</dbReference>
<evidence type="ECO:0000256" key="4">
    <source>
        <dbReference type="SAM" id="MobiDB-lite"/>
    </source>
</evidence>
<dbReference type="PROSITE" id="PS50088">
    <property type="entry name" value="ANK_REPEAT"/>
    <property type="match status" value="1"/>
</dbReference>